<protein>
    <submittedName>
        <fullName evidence="1">Uncharacterized protein</fullName>
    </submittedName>
</protein>
<dbReference type="PANTHER" id="PTHR31099">
    <property type="entry name" value="OS06G0165300 PROTEIN"/>
    <property type="match status" value="1"/>
</dbReference>
<name>A0ABQ7CXG2_BRACR</name>
<sequence>MRHRFAEEVHISLIVRQVWCQVNRRRLYENHELYLGRRVLTVLNIKLQWQLRLIRNKREFNTVLGDEHCGEDENNAIVPVRPSAELDRSSSADGRADRAFDPARPSAQLVACSVQLGHPSSWTVCFLVLGQLEGVFCHRGPVISNSPSSEFQASAVCMRNAHSLVKLYQYLGRFPSAQSLRRDQSVRTLGRYVATERNERSAATPGRERGTVGGVLCFDHASQREIVPSHDRRPVEEGAPSRSTSEFLEVMRSFYRISDAVEFRVPRQGEHASSPPEGYFSCYEAFVVRCRLWFPIPKIIVRVLDRFGVAISQLNSLGIQHLIGVLIQSYEHGLSLTVDHFEALLRLQIIKDTDKYRLVPRNFMPVVKGFTSNFNSWKKFFFFVRVDAASVEKSCIPLFRRLPNDRPFINPLALFSEDIIAVRDLLRNGSDSKPDDQVPNAAPAVATGLNSSKGKYIDLGDLEFSVDDCMLPGWDPDLAFGDGGGTSEVPIPDFDDFFAGLPSGFDAPPSTNESGRPKVVAEGSRIINGVEYGNLKDAFNSLDDFRECRGSVGSLWKTRADDYVFEREMELMKGGMKDHAHAETLISSIDGRILGFWDPIPVSPDTVETTTEFAGDDEEVNYPADVFGASLSGNFNFDL</sequence>
<dbReference type="EMBL" id="QGKV02000759">
    <property type="protein sequence ID" value="KAF3564343.1"/>
    <property type="molecule type" value="Genomic_DNA"/>
</dbReference>
<organism evidence="1 2">
    <name type="scientific">Brassica cretica</name>
    <name type="common">Mustard</name>
    <dbReference type="NCBI Taxonomy" id="69181"/>
    <lineage>
        <taxon>Eukaryota</taxon>
        <taxon>Viridiplantae</taxon>
        <taxon>Streptophyta</taxon>
        <taxon>Embryophyta</taxon>
        <taxon>Tracheophyta</taxon>
        <taxon>Spermatophyta</taxon>
        <taxon>Magnoliopsida</taxon>
        <taxon>eudicotyledons</taxon>
        <taxon>Gunneridae</taxon>
        <taxon>Pentapetalae</taxon>
        <taxon>rosids</taxon>
        <taxon>malvids</taxon>
        <taxon>Brassicales</taxon>
        <taxon>Brassicaceae</taxon>
        <taxon>Brassiceae</taxon>
        <taxon>Brassica</taxon>
    </lineage>
</organism>
<evidence type="ECO:0000313" key="2">
    <source>
        <dbReference type="Proteomes" id="UP000266723"/>
    </source>
</evidence>
<keyword evidence="2" id="KW-1185">Reference proteome</keyword>
<proteinExistence type="predicted"/>
<accession>A0ABQ7CXG2</accession>
<dbReference type="Proteomes" id="UP000266723">
    <property type="component" value="Unassembled WGS sequence"/>
</dbReference>
<reference evidence="1 2" key="1">
    <citation type="journal article" date="2020" name="BMC Genomics">
        <title>Intraspecific diversification of the crop wild relative Brassica cretica Lam. using demographic model selection.</title>
        <authorList>
            <person name="Kioukis A."/>
            <person name="Michalopoulou V.A."/>
            <person name="Briers L."/>
            <person name="Pirintsos S."/>
            <person name="Studholme D.J."/>
            <person name="Pavlidis P."/>
            <person name="Sarris P.F."/>
        </authorList>
    </citation>
    <scope>NUCLEOTIDE SEQUENCE [LARGE SCALE GENOMIC DNA]</scope>
    <source>
        <strain evidence="2">cv. PFS-1207/04</strain>
    </source>
</reference>
<evidence type="ECO:0000313" key="1">
    <source>
        <dbReference type="EMBL" id="KAF3564343.1"/>
    </source>
</evidence>
<dbReference type="PANTHER" id="PTHR31099:SF44">
    <property type="entry name" value="DUF4283 DOMAIN-CONTAINING PROTEIN"/>
    <property type="match status" value="1"/>
</dbReference>
<comment type="caution">
    <text evidence="1">The sequence shown here is derived from an EMBL/GenBank/DDBJ whole genome shotgun (WGS) entry which is preliminary data.</text>
</comment>
<gene>
    <name evidence="1" type="ORF">DY000_02015937</name>
</gene>